<evidence type="ECO:0000256" key="1">
    <source>
        <dbReference type="SAM" id="Phobius"/>
    </source>
</evidence>
<comment type="caution">
    <text evidence="2">The sequence shown here is derived from an EMBL/GenBank/DDBJ whole genome shotgun (WGS) entry which is preliminary data.</text>
</comment>
<proteinExistence type="predicted"/>
<dbReference type="EMBL" id="AGNL01007403">
    <property type="protein sequence ID" value="EJK71320.1"/>
    <property type="molecule type" value="Genomic_DNA"/>
</dbReference>
<sequence length="302" mass="33538">MTKERVTSVPPSSGGDAGLQLPPVGVVMWVLVVLPVEIDGLIRELVDKHYSYWNILLGRRPPRGDGEADQEGEGKRYHLKMGNVSVSAGQGCKDSTEIQRTSEEPHCQTIVSPGPLRVVVRKGIGTMACRSIFLCACACTLAFRPDHLAAAFAPRRRMTRRASIADASTEMHALALSLPTAMLIADEVLEYEQNNAFNDSVTLTDLMYDPILQVAVGGTIVLIGGLFLAKAIVTEMDEAVVKVAKDFDRVMKLKYKTKWKFAEDDLSMTSEDRTRAVVEEMTRIEREEPEFYQRVMSDIEQM</sequence>
<keyword evidence="1" id="KW-0812">Transmembrane</keyword>
<reference evidence="2 3" key="1">
    <citation type="journal article" date="2012" name="Genome Biol.">
        <title>Genome and low-iron response of an oceanic diatom adapted to chronic iron limitation.</title>
        <authorList>
            <person name="Lommer M."/>
            <person name="Specht M."/>
            <person name="Roy A.S."/>
            <person name="Kraemer L."/>
            <person name="Andreson R."/>
            <person name="Gutowska M.A."/>
            <person name="Wolf J."/>
            <person name="Bergner S.V."/>
            <person name="Schilhabel M.B."/>
            <person name="Klostermeier U.C."/>
            <person name="Beiko R.G."/>
            <person name="Rosenstiel P."/>
            <person name="Hippler M."/>
            <person name="Laroche J."/>
        </authorList>
    </citation>
    <scope>NUCLEOTIDE SEQUENCE [LARGE SCALE GENOMIC DNA]</scope>
    <source>
        <strain evidence="2 3">CCMP1005</strain>
    </source>
</reference>
<keyword evidence="1" id="KW-1133">Transmembrane helix</keyword>
<dbReference type="Proteomes" id="UP000266841">
    <property type="component" value="Unassembled WGS sequence"/>
</dbReference>
<accession>K0T0S3</accession>
<name>K0T0S3_THAOC</name>
<evidence type="ECO:0000313" key="2">
    <source>
        <dbReference type="EMBL" id="EJK71320.1"/>
    </source>
</evidence>
<evidence type="ECO:0000313" key="3">
    <source>
        <dbReference type="Proteomes" id="UP000266841"/>
    </source>
</evidence>
<keyword evidence="3" id="KW-1185">Reference proteome</keyword>
<keyword evidence="1" id="KW-0472">Membrane</keyword>
<feature type="transmembrane region" description="Helical" evidence="1">
    <location>
        <begin position="211"/>
        <end position="233"/>
    </location>
</feature>
<dbReference type="eggNOG" id="ENOG502QZ5A">
    <property type="taxonomic scope" value="Eukaryota"/>
</dbReference>
<protein>
    <submittedName>
        <fullName evidence="2">Uncharacterized protein</fullName>
    </submittedName>
</protein>
<dbReference type="AlphaFoldDB" id="K0T0S3"/>
<organism evidence="2 3">
    <name type="scientific">Thalassiosira oceanica</name>
    <name type="common">Marine diatom</name>
    <dbReference type="NCBI Taxonomy" id="159749"/>
    <lineage>
        <taxon>Eukaryota</taxon>
        <taxon>Sar</taxon>
        <taxon>Stramenopiles</taxon>
        <taxon>Ochrophyta</taxon>
        <taxon>Bacillariophyta</taxon>
        <taxon>Coscinodiscophyceae</taxon>
        <taxon>Thalassiosirophycidae</taxon>
        <taxon>Thalassiosirales</taxon>
        <taxon>Thalassiosiraceae</taxon>
        <taxon>Thalassiosira</taxon>
    </lineage>
</organism>
<dbReference type="OrthoDB" id="55667at2759"/>
<gene>
    <name evidence="2" type="ORF">THAOC_07261</name>
</gene>